<gene>
    <name evidence="6" type="ORF">ACFODV_10915</name>
</gene>
<dbReference type="Gene3D" id="3.40.50.300">
    <property type="entry name" value="P-loop containing nucleotide triphosphate hydrolases"/>
    <property type="match status" value="1"/>
</dbReference>
<keyword evidence="7" id="KW-1185">Reference proteome</keyword>
<evidence type="ECO:0000313" key="7">
    <source>
        <dbReference type="Proteomes" id="UP001595386"/>
    </source>
</evidence>
<evidence type="ECO:0000256" key="3">
    <source>
        <dbReference type="ARBA" id="ARBA00022741"/>
    </source>
</evidence>
<accession>A0ABV7B768</accession>
<keyword evidence="3" id="KW-0547">Nucleotide-binding</keyword>
<evidence type="ECO:0000256" key="1">
    <source>
        <dbReference type="ARBA" id="ARBA00005417"/>
    </source>
</evidence>
<evidence type="ECO:0000313" key="6">
    <source>
        <dbReference type="EMBL" id="MFC2992543.1"/>
    </source>
</evidence>
<comment type="caution">
    <text evidence="6">The sequence shown here is derived from an EMBL/GenBank/DDBJ whole genome shotgun (WGS) entry which is preliminary data.</text>
</comment>
<dbReference type="EMBL" id="JBHRSQ010000014">
    <property type="protein sequence ID" value="MFC2992543.1"/>
    <property type="molecule type" value="Genomic_DNA"/>
</dbReference>
<dbReference type="Gene3D" id="2.70.50.60">
    <property type="entry name" value="abc- transporter (atp binding component) like domain"/>
    <property type="match status" value="1"/>
</dbReference>
<evidence type="ECO:0000256" key="4">
    <source>
        <dbReference type="ARBA" id="ARBA00022840"/>
    </source>
</evidence>
<dbReference type="PANTHER" id="PTHR46743:SF2">
    <property type="entry name" value="TEICHOIC ACIDS EXPORT ATP-BINDING PROTEIN TAGH"/>
    <property type="match status" value="1"/>
</dbReference>
<comment type="similarity">
    <text evidence="1">Belongs to the ABC transporter superfamily.</text>
</comment>
<dbReference type="InterPro" id="IPR003439">
    <property type="entry name" value="ABC_transporter-like_ATP-bd"/>
</dbReference>
<dbReference type="InterPro" id="IPR015860">
    <property type="entry name" value="ABC_transpr_TagH-like"/>
</dbReference>
<protein>
    <submittedName>
        <fullName evidence="6">ABC transporter ATP-binding protein</fullName>
    </submittedName>
</protein>
<name>A0ABV7B768_9GAMM</name>
<feature type="domain" description="ABC transporter" evidence="5">
    <location>
        <begin position="2"/>
        <end position="241"/>
    </location>
</feature>
<dbReference type="Proteomes" id="UP001595386">
    <property type="component" value="Unassembled WGS sequence"/>
</dbReference>
<dbReference type="PANTHER" id="PTHR46743">
    <property type="entry name" value="TEICHOIC ACIDS EXPORT ATP-BINDING PROTEIN TAGH"/>
    <property type="match status" value="1"/>
</dbReference>
<dbReference type="InterPro" id="IPR029439">
    <property type="entry name" value="Wzt_C"/>
</dbReference>
<sequence>MIHVQDITKHFRFYAKPSDRLREIVTRKPRHHSHKALDGISFQVASGETLGILGRNGAGKSTLLKILTGVLLPDSGDFRIEGRITGLLELGTGFDSNLTGAQNILANGLLLGMTRSEIDARRQAIIDFSELGTFIDEPLRTYSSGMVMRLAFAIGIHADPSCFVIDEALSVGDAHFQQKCMRRIREFRAQGGSIIFVSHDINAVKMLCDKVIVLEGGKAVFTGEPEAGANHYNRLLAEETDLDGRAVQQANYGSGELTVIACSLAGQESGGTILTSGERAELLIDLEAHEDLDDITLGLMIRDRFGQDIFGTNTYYLGQPLAMCANQRRRCRMEIDMWLAPGKYTLTLALHEGSDHTRRCYQWCDNLVRFDIAGIRGPTFGGICRLPMSCHFDEQEQRPAEESDHAASQ</sequence>
<dbReference type="InterPro" id="IPR003593">
    <property type="entry name" value="AAA+_ATPase"/>
</dbReference>
<dbReference type="InterPro" id="IPR027417">
    <property type="entry name" value="P-loop_NTPase"/>
</dbReference>
<dbReference type="SMART" id="SM00382">
    <property type="entry name" value="AAA"/>
    <property type="match status" value="1"/>
</dbReference>
<organism evidence="6 7">
    <name type="scientific">Halomonas tibetensis</name>
    <dbReference type="NCBI Taxonomy" id="2259590"/>
    <lineage>
        <taxon>Bacteria</taxon>
        <taxon>Pseudomonadati</taxon>
        <taxon>Pseudomonadota</taxon>
        <taxon>Gammaproteobacteria</taxon>
        <taxon>Oceanospirillales</taxon>
        <taxon>Halomonadaceae</taxon>
        <taxon>Halomonas</taxon>
    </lineage>
</organism>
<dbReference type="Pfam" id="PF14524">
    <property type="entry name" value="Wzt_C"/>
    <property type="match status" value="1"/>
</dbReference>
<keyword evidence="4 6" id="KW-0067">ATP-binding</keyword>
<proteinExistence type="inferred from homology"/>
<keyword evidence="2" id="KW-0813">Transport</keyword>
<evidence type="ECO:0000259" key="5">
    <source>
        <dbReference type="PROSITE" id="PS50893"/>
    </source>
</evidence>
<dbReference type="SUPFAM" id="SSF52540">
    <property type="entry name" value="P-loop containing nucleoside triphosphate hydrolases"/>
    <property type="match status" value="1"/>
</dbReference>
<dbReference type="RefSeq" id="WP_379759014.1">
    <property type="nucleotide sequence ID" value="NZ_JBHRSQ010000014.1"/>
</dbReference>
<dbReference type="PROSITE" id="PS50893">
    <property type="entry name" value="ABC_TRANSPORTER_2"/>
    <property type="match status" value="1"/>
</dbReference>
<reference evidence="7" key="1">
    <citation type="journal article" date="2019" name="Int. J. Syst. Evol. Microbiol.">
        <title>The Global Catalogue of Microorganisms (GCM) 10K type strain sequencing project: providing services to taxonomists for standard genome sequencing and annotation.</title>
        <authorList>
            <consortium name="The Broad Institute Genomics Platform"/>
            <consortium name="The Broad Institute Genome Sequencing Center for Infectious Disease"/>
            <person name="Wu L."/>
            <person name="Ma J."/>
        </authorList>
    </citation>
    <scope>NUCLEOTIDE SEQUENCE [LARGE SCALE GENOMIC DNA]</scope>
    <source>
        <strain evidence="7">KCTC 52660</strain>
    </source>
</reference>
<evidence type="ECO:0000256" key="2">
    <source>
        <dbReference type="ARBA" id="ARBA00022448"/>
    </source>
</evidence>
<dbReference type="CDD" id="cd03220">
    <property type="entry name" value="ABC_KpsT_Wzt"/>
    <property type="match status" value="1"/>
</dbReference>
<dbReference type="Pfam" id="PF00005">
    <property type="entry name" value="ABC_tran"/>
    <property type="match status" value="1"/>
</dbReference>
<dbReference type="GO" id="GO:0005524">
    <property type="term" value="F:ATP binding"/>
    <property type="evidence" value="ECO:0007669"/>
    <property type="project" value="UniProtKB-KW"/>
</dbReference>
<dbReference type="CDD" id="cd10147">
    <property type="entry name" value="Wzt_C-like"/>
    <property type="match status" value="1"/>
</dbReference>
<dbReference type="InterPro" id="IPR050683">
    <property type="entry name" value="Bact_Polysacc_Export_ATP-bd"/>
</dbReference>